<dbReference type="Proteomes" id="UP001295740">
    <property type="component" value="Unassembled WGS sequence"/>
</dbReference>
<organism evidence="2 3">
    <name type="scientific">Anthostomella pinea</name>
    <dbReference type="NCBI Taxonomy" id="933095"/>
    <lineage>
        <taxon>Eukaryota</taxon>
        <taxon>Fungi</taxon>
        <taxon>Dikarya</taxon>
        <taxon>Ascomycota</taxon>
        <taxon>Pezizomycotina</taxon>
        <taxon>Sordariomycetes</taxon>
        <taxon>Xylariomycetidae</taxon>
        <taxon>Xylariales</taxon>
        <taxon>Xylariaceae</taxon>
        <taxon>Anthostomella</taxon>
    </lineage>
</organism>
<dbReference type="EMBL" id="CAUWAG010000012">
    <property type="protein sequence ID" value="CAJ2509071.1"/>
    <property type="molecule type" value="Genomic_DNA"/>
</dbReference>
<name>A0AAI8VQ51_9PEZI</name>
<protein>
    <submittedName>
        <fullName evidence="2">Uu.00g140970.m01.CDS01</fullName>
    </submittedName>
</protein>
<sequence length="50" mass="5446">MAMSHGFAPKPVARSGVGRQTNNSSTPLGNWPHVVHPRLTFHNLIPLGLF</sequence>
<keyword evidence="3" id="KW-1185">Reference proteome</keyword>
<reference evidence="2" key="1">
    <citation type="submission" date="2023-10" db="EMBL/GenBank/DDBJ databases">
        <authorList>
            <person name="Hackl T."/>
        </authorList>
    </citation>
    <scope>NUCLEOTIDE SEQUENCE</scope>
</reference>
<accession>A0AAI8VQ51</accession>
<gene>
    <name evidence="2" type="ORF">KHLLAP_LOCUS9539</name>
</gene>
<comment type="caution">
    <text evidence="2">The sequence shown here is derived from an EMBL/GenBank/DDBJ whole genome shotgun (WGS) entry which is preliminary data.</text>
</comment>
<feature type="region of interest" description="Disordered" evidence="1">
    <location>
        <begin position="1"/>
        <end position="32"/>
    </location>
</feature>
<dbReference type="AlphaFoldDB" id="A0AAI8VQ51"/>
<proteinExistence type="predicted"/>
<evidence type="ECO:0000313" key="3">
    <source>
        <dbReference type="Proteomes" id="UP001295740"/>
    </source>
</evidence>
<evidence type="ECO:0000256" key="1">
    <source>
        <dbReference type="SAM" id="MobiDB-lite"/>
    </source>
</evidence>
<evidence type="ECO:0000313" key="2">
    <source>
        <dbReference type="EMBL" id="CAJ2509071.1"/>
    </source>
</evidence>
<feature type="compositionally biased region" description="Polar residues" evidence="1">
    <location>
        <begin position="18"/>
        <end position="28"/>
    </location>
</feature>